<name>A0A443KQ03_9RHOB</name>
<organism evidence="1 2">
    <name type="scientific">Paenirhodobacter populi</name>
    <dbReference type="NCBI Taxonomy" id="2306993"/>
    <lineage>
        <taxon>Bacteria</taxon>
        <taxon>Pseudomonadati</taxon>
        <taxon>Pseudomonadota</taxon>
        <taxon>Alphaproteobacteria</taxon>
        <taxon>Rhodobacterales</taxon>
        <taxon>Rhodobacter group</taxon>
        <taxon>Paenirhodobacter</taxon>
    </lineage>
</organism>
<protein>
    <submittedName>
        <fullName evidence="1">SGNH/GDSL hydrolase family protein</fullName>
    </submittedName>
</protein>
<dbReference type="Gene3D" id="2.60.40.2700">
    <property type="match status" value="1"/>
</dbReference>
<sequence>MKQFDLKRLIAKVERPWVSFAALRADLVQRDGAVFAGGGGQYTCTISGIAGSSDMGEEAALADWARAARRATLVENPRYLVIPAEDEDLSRASLRTFGSWADLTEGTPYQVFVLRDPVRIVPGDVPEPDAPTNLTAPSISGTPTVGQALTATEGTWTGGPIVTLQWLRNGAAISGATGLTYLLIAADAGANISVRATASNAGGSATSTSTAVGPVTESSQPIAPISGILDAAHINVFGASFSKYAEADYAAVAAQFGFTGTVHMYAVAGLQSTGFPAQLAAAVDANTVADSLSIVDFGGNDVTSNRPYPGGGTGLDSRMRTNIDALIAGGSKPLIVPISFRYYTSGAVTATGTVWDWTIANEDNGSKPYNENVMYPLLAEYNPDWVRPDGVPFLDAYNWTKGNQYFVCNDGVHPHAPDTFTASILSKAAVRASGQDPEDKSRLYGKTILYAPRRNSGGGWSMYGGIAGEIHYNGVVPLANTATEQNTQRDHMVFGGLCTDGTIASTGLVRVTHDGTLAHGTAAFNAGRLPDADIAAVQEVASANAYVGAGSSFLVQFFDYPAGRTVDVTVAGQTNSADRPQTVTFSTGQTATFDAGNTGETNLVTVSVVVPANGQFSFTLSGGATPAVLSTVKAHIN</sequence>
<accession>A0A443KQ03</accession>
<evidence type="ECO:0000313" key="1">
    <source>
        <dbReference type="EMBL" id="RWR35010.1"/>
    </source>
</evidence>
<reference evidence="1 2" key="2">
    <citation type="submission" date="2019-01" db="EMBL/GenBank/DDBJ databases">
        <authorList>
            <person name="Li Y."/>
        </authorList>
    </citation>
    <scope>NUCLEOTIDE SEQUENCE [LARGE SCALE GENOMIC DNA]</scope>
    <source>
        <strain evidence="1 2">07D10-4-3</strain>
    </source>
</reference>
<dbReference type="Proteomes" id="UP000284451">
    <property type="component" value="Unassembled WGS sequence"/>
</dbReference>
<dbReference type="SUPFAM" id="SSF52266">
    <property type="entry name" value="SGNH hydrolase"/>
    <property type="match status" value="1"/>
</dbReference>
<dbReference type="RefSeq" id="WP_128230927.1">
    <property type="nucleotide sequence ID" value="NZ_SAUY01000001.1"/>
</dbReference>
<comment type="caution">
    <text evidence="1">The sequence shown here is derived from an EMBL/GenBank/DDBJ whole genome shotgun (WGS) entry which is preliminary data.</text>
</comment>
<proteinExistence type="predicted"/>
<reference evidence="1 2" key="1">
    <citation type="submission" date="2019-01" db="EMBL/GenBank/DDBJ databases">
        <title>Sinorhodobacter populi sp. nov. isolated from the symptomatic bark tissue of Populus euramericana canker.</title>
        <authorList>
            <person name="Xu G."/>
        </authorList>
    </citation>
    <scope>NUCLEOTIDE SEQUENCE [LARGE SCALE GENOMIC DNA]</scope>
    <source>
        <strain evidence="1 2">07D10-4-3</strain>
    </source>
</reference>
<dbReference type="GO" id="GO:0016788">
    <property type="term" value="F:hydrolase activity, acting on ester bonds"/>
    <property type="evidence" value="ECO:0007669"/>
    <property type="project" value="UniProtKB-ARBA"/>
</dbReference>
<dbReference type="InterPro" id="IPR036514">
    <property type="entry name" value="SGNH_hydro_sf"/>
</dbReference>
<dbReference type="EMBL" id="SAUY01000001">
    <property type="protein sequence ID" value="RWR35010.1"/>
    <property type="molecule type" value="Genomic_DNA"/>
</dbReference>
<keyword evidence="1" id="KW-0378">Hydrolase</keyword>
<evidence type="ECO:0000313" key="2">
    <source>
        <dbReference type="Proteomes" id="UP000284451"/>
    </source>
</evidence>
<dbReference type="AlphaFoldDB" id="A0A443KQ03"/>
<gene>
    <name evidence="1" type="ORF">D2T29_00595</name>
</gene>
<dbReference type="Gene3D" id="3.40.50.1110">
    <property type="entry name" value="SGNH hydrolase"/>
    <property type="match status" value="1"/>
</dbReference>